<organism evidence="2 3">
    <name type="scientific">Polarella glacialis</name>
    <name type="common">Dinoflagellate</name>
    <dbReference type="NCBI Taxonomy" id="89957"/>
    <lineage>
        <taxon>Eukaryota</taxon>
        <taxon>Sar</taxon>
        <taxon>Alveolata</taxon>
        <taxon>Dinophyceae</taxon>
        <taxon>Suessiales</taxon>
        <taxon>Suessiaceae</taxon>
        <taxon>Polarella</taxon>
    </lineage>
</organism>
<evidence type="ECO:0000256" key="1">
    <source>
        <dbReference type="SAM" id="MobiDB-lite"/>
    </source>
</evidence>
<dbReference type="EMBL" id="CAJNNV010004803">
    <property type="protein sequence ID" value="CAE8591259.1"/>
    <property type="molecule type" value="Genomic_DNA"/>
</dbReference>
<dbReference type="Proteomes" id="UP000654075">
    <property type="component" value="Unassembled WGS sequence"/>
</dbReference>
<keyword evidence="3" id="KW-1185">Reference proteome</keyword>
<dbReference type="AlphaFoldDB" id="A0A813E0T0"/>
<evidence type="ECO:0000313" key="2">
    <source>
        <dbReference type="EMBL" id="CAE8591259.1"/>
    </source>
</evidence>
<comment type="caution">
    <text evidence="2">The sequence shown here is derived from an EMBL/GenBank/DDBJ whole genome shotgun (WGS) entry which is preliminary data.</text>
</comment>
<proteinExistence type="predicted"/>
<name>A0A813E0T0_POLGL</name>
<reference evidence="2" key="1">
    <citation type="submission" date="2021-02" db="EMBL/GenBank/DDBJ databases">
        <authorList>
            <person name="Dougan E. K."/>
            <person name="Rhodes N."/>
            <person name="Thang M."/>
            <person name="Chan C."/>
        </authorList>
    </citation>
    <scope>NUCLEOTIDE SEQUENCE</scope>
</reference>
<accession>A0A813E0T0</accession>
<evidence type="ECO:0000313" key="3">
    <source>
        <dbReference type="Proteomes" id="UP000654075"/>
    </source>
</evidence>
<protein>
    <submittedName>
        <fullName evidence="2">Uncharacterized protein</fullName>
    </submittedName>
</protein>
<sequence>MRLPVHNNITNNNNTNNNSNNNTNNNNSNNNNNISNNSNNNNSNSSISNNSNQQQHQQRGRSEGILESQQLTSICGLCWIHLVPCHNSKLHGCFLFVVVHEHSRCFSSKMTEYEDPFCQ</sequence>
<gene>
    <name evidence="2" type="ORF">PGLA1383_LOCUS9942</name>
</gene>
<feature type="region of interest" description="Disordered" evidence="1">
    <location>
        <begin position="1"/>
        <end position="64"/>
    </location>
</feature>
<feature type="compositionally biased region" description="Low complexity" evidence="1">
    <location>
        <begin position="7"/>
        <end position="52"/>
    </location>
</feature>